<protein>
    <submittedName>
        <fullName evidence="2">Uncharacterized protein</fullName>
    </submittedName>
</protein>
<dbReference type="EMBL" id="JAUNZN010000018">
    <property type="protein sequence ID" value="KAK4810467.1"/>
    <property type="molecule type" value="Genomic_DNA"/>
</dbReference>
<reference evidence="2 3" key="1">
    <citation type="journal article" date="2023" name="J. Hered.">
        <title>Chromosome-level genome of the wood stork (Mycteria americana) provides insight into avian chromosome evolution.</title>
        <authorList>
            <person name="Flamio R. Jr."/>
            <person name="Ramstad K.M."/>
        </authorList>
    </citation>
    <scope>NUCLEOTIDE SEQUENCE [LARGE SCALE GENOMIC DNA]</scope>
    <source>
        <strain evidence="2">JAX WOST 10</strain>
    </source>
</reference>
<feature type="region of interest" description="Disordered" evidence="1">
    <location>
        <begin position="177"/>
        <end position="213"/>
    </location>
</feature>
<dbReference type="InterPro" id="IPR036397">
    <property type="entry name" value="RNaseH_sf"/>
</dbReference>
<evidence type="ECO:0000256" key="1">
    <source>
        <dbReference type="SAM" id="MobiDB-lite"/>
    </source>
</evidence>
<gene>
    <name evidence="2" type="ORF">QYF61_004247</name>
</gene>
<evidence type="ECO:0000313" key="3">
    <source>
        <dbReference type="Proteomes" id="UP001333110"/>
    </source>
</evidence>
<organism evidence="2 3">
    <name type="scientific">Mycteria americana</name>
    <name type="common">Wood stork</name>
    <dbReference type="NCBI Taxonomy" id="33587"/>
    <lineage>
        <taxon>Eukaryota</taxon>
        <taxon>Metazoa</taxon>
        <taxon>Chordata</taxon>
        <taxon>Craniata</taxon>
        <taxon>Vertebrata</taxon>
        <taxon>Euteleostomi</taxon>
        <taxon>Archelosauria</taxon>
        <taxon>Archosauria</taxon>
        <taxon>Dinosauria</taxon>
        <taxon>Saurischia</taxon>
        <taxon>Theropoda</taxon>
        <taxon>Coelurosauria</taxon>
        <taxon>Aves</taxon>
        <taxon>Neognathae</taxon>
        <taxon>Neoaves</taxon>
        <taxon>Aequornithes</taxon>
        <taxon>Ciconiiformes</taxon>
        <taxon>Ciconiidae</taxon>
        <taxon>Mycteria</taxon>
    </lineage>
</organism>
<dbReference type="Proteomes" id="UP001333110">
    <property type="component" value="Unassembled WGS sequence"/>
</dbReference>
<comment type="caution">
    <text evidence="2">The sequence shown here is derived from an EMBL/GenBank/DDBJ whole genome shotgun (WGS) entry which is preliminary data.</text>
</comment>
<dbReference type="Gene3D" id="3.30.420.10">
    <property type="entry name" value="Ribonuclease H-like superfamily/Ribonuclease H"/>
    <property type="match status" value="1"/>
</dbReference>
<keyword evidence="3" id="KW-1185">Reference proteome</keyword>
<accession>A0AAN7RN59</accession>
<proteinExistence type="predicted"/>
<sequence length="213" mass="23657">MAGYAVVTTTQVMKVEALPVNTAAQKADSHTWSYLEGERTFDIQRPKEAVVMHCKAHQFGQTVVNVGNRLADKTAREAAEQSILALVPLKQVKLPTPKPNYGKLDGLLAKQLRAVENEDGWWVTPTRQVIVTPQIMIKIAEEKQRETHWGTEATIVDLQKSRLLDSFGNPDGTLLLNFDGSERSQDLQPAPRDSRGEPPIPGPKNSEQDPLEQ</sequence>
<evidence type="ECO:0000313" key="2">
    <source>
        <dbReference type="EMBL" id="KAK4810467.1"/>
    </source>
</evidence>
<dbReference type="AlphaFoldDB" id="A0AAN7RN59"/>
<feature type="non-terminal residue" evidence="2">
    <location>
        <position position="213"/>
    </location>
</feature>
<name>A0AAN7RN59_MYCAM</name>
<dbReference type="GO" id="GO:0003676">
    <property type="term" value="F:nucleic acid binding"/>
    <property type="evidence" value="ECO:0007669"/>
    <property type="project" value="InterPro"/>
</dbReference>